<dbReference type="OrthoDB" id="5858510at2759"/>
<dbReference type="Proteomes" id="UP000230423">
    <property type="component" value="Unassembled WGS sequence"/>
</dbReference>
<keyword evidence="3" id="KW-1185">Reference proteome</keyword>
<evidence type="ECO:0000313" key="2">
    <source>
        <dbReference type="EMBL" id="PIO66462.1"/>
    </source>
</evidence>
<protein>
    <recommendedName>
        <fullName evidence="4">Peptidase S1 domain-containing protein</fullName>
    </recommendedName>
</protein>
<organism evidence="2 3">
    <name type="scientific">Teladorsagia circumcincta</name>
    <name type="common">Brown stomach worm</name>
    <name type="synonym">Ostertagia circumcincta</name>
    <dbReference type="NCBI Taxonomy" id="45464"/>
    <lineage>
        <taxon>Eukaryota</taxon>
        <taxon>Metazoa</taxon>
        <taxon>Ecdysozoa</taxon>
        <taxon>Nematoda</taxon>
        <taxon>Chromadorea</taxon>
        <taxon>Rhabditida</taxon>
        <taxon>Rhabditina</taxon>
        <taxon>Rhabditomorpha</taxon>
        <taxon>Strongyloidea</taxon>
        <taxon>Trichostrongylidae</taxon>
        <taxon>Teladorsagia</taxon>
    </lineage>
</organism>
<keyword evidence="1" id="KW-0732">Signal</keyword>
<dbReference type="InterPro" id="IPR009003">
    <property type="entry name" value="Peptidase_S1_PA"/>
</dbReference>
<sequence>MWSVLASLFVLQAVHCMKDAEETEWNRYGYLVKVLSQSPVNESQVIGCTGSLITPSLILTSSKCIATDDDGETGNTMVIYSKGTTYRKRAVSSITQIDRIAVLEIIAIKDKMCPPPPAPARLSKLSMNVTLTSIPWQPVDLEVLPEKKCRINGFKTTDGTILLSYFYS</sequence>
<reference evidence="2 3" key="1">
    <citation type="submission" date="2015-09" db="EMBL/GenBank/DDBJ databases">
        <title>Draft genome of the parasitic nematode Teladorsagia circumcincta isolate WARC Sus (inbred).</title>
        <authorList>
            <person name="Mitreva M."/>
        </authorList>
    </citation>
    <scope>NUCLEOTIDE SEQUENCE [LARGE SCALE GENOMIC DNA]</scope>
    <source>
        <strain evidence="2 3">S</strain>
    </source>
</reference>
<feature type="chain" id="PRO_5013883547" description="Peptidase S1 domain-containing protein" evidence="1">
    <location>
        <begin position="17"/>
        <end position="168"/>
    </location>
</feature>
<dbReference type="AlphaFoldDB" id="A0A2G9U9Q9"/>
<proteinExistence type="predicted"/>
<evidence type="ECO:0008006" key="4">
    <source>
        <dbReference type="Google" id="ProtNLM"/>
    </source>
</evidence>
<name>A0A2G9U9Q9_TELCI</name>
<feature type="signal peptide" evidence="1">
    <location>
        <begin position="1"/>
        <end position="16"/>
    </location>
</feature>
<evidence type="ECO:0000313" key="3">
    <source>
        <dbReference type="Proteomes" id="UP000230423"/>
    </source>
</evidence>
<evidence type="ECO:0000256" key="1">
    <source>
        <dbReference type="SAM" id="SignalP"/>
    </source>
</evidence>
<gene>
    <name evidence="2" type="ORF">TELCIR_11824</name>
</gene>
<accession>A0A2G9U9Q9</accession>
<dbReference type="Gene3D" id="2.40.10.10">
    <property type="entry name" value="Trypsin-like serine proteases"/>
    <property type="match status" value="2"/>
</dbReference>
<dbReference type="SUPFAM" id="SSF50494">
    <property type="entry name" value="Trypsin-like serine proteases"/>
    <property type="match status" value="1"/>
</dbReference>
<dbReference type="InterPro" id="IPR043504">
    <property type="entry name" value="Peptidase_S1_PA_chymotrypsin"/>
</dbReference>
<dbReference type="EMBL" id="KZ348250">
    <property type="protein sequence ID" value="PIO66462.1"/>
    <property type="molecule type" value="Genomic_DNA"/>
</dbReference>